<dbReference type="SUPFAM" id="SSF51735">
    <property type="entry name" value="NAD(P)-binding Rossmann-fold domains"/>
    <property type="match status" value="1"/>
</dbReference>
<dbReference type="InterPro" id="IPR050984">
    <property type="entry name" value="Gfo/Idh/MocA_domain"/>
</dbReference>
<dbReference type="Gene3D" id="3.40.50.720">
    <property type="entry name" value="NAD(P)-binding Rossmann-like Domain"/>
    <property type="match status" value="1"/>
</dbReference>
<dbReference type="Proteomes" id="UP000181909">
    <property type="component" value="Unassembled WGS sequence"/>
</dbReference>
<dbReference type="RefSeq" id="WP_072489532.1">
    <property type="nucleotide sequence ID" value="NZ_FPJO01000048.1"/>
</dbReference>
<feature type="domain" description="GFO/IDH/MocA-like oxidoreductase" evidence="4">
    <location>
        <begin position="132"/>
        <end position="248"/>
    </location>
</feature>
<comment type="similarity">
    <text evidence="1">Belongs to the Gfo/Idh/MocA family.</text>
</comment>
<dbReference type="Pfam" id="PF22725">
    <property type="entry name" value="GFO_IDH_MocA_C3"/>
    <property type="match status" value="1"/>
</dbReference>
<name>A0A1K2FAF3_STRAR</name>
<dbReference type="SUPFAM" id="SSF55347">
    <property type="entry name" value="Glyceraldehyde-3-phosphate dehydrogenase-like, C-terminal domain"/>
    <property type="match status" value="1"/>
</dbReference>
<dbReference type="AlphaFoldDB" id="A0A1K2FAF3"/>
<dbReference type="InterPro" id="IPR036291">
    <property type="entry name" value="NAD(P)-bd_dom_sf"/>
</dbReference>
<dbReference type="Pfam" id="PF01408">
    <property type="entry name" value="GFO_IDH_MocA"/>
    <property type="match status" value="1"/>
</dbReference>
<evidence type="ECO:0000256" key="2">
    <source>
        <dbReference type="ARBA" id="ARBA00023002"/>
    </source>
</evidence>
<dbReference type="Gene3D" id="3.30.360.10">
    <property type="entry name" value="Dihydrodipicolinate Reductase, domain 2"/>
    <property type="match status" value="1"/>
</dbReference>
<dbReference type="InterPro" id="IPR000683">
    <property type="entry name" value="Gfo/Idh/MocA-like_OxRdtase_N"/>
</dbReference>
<dbReference type="PANTHER" id="PTHR22604:SF105">
    <property type="entry name" value="TRANS-1,2-DIHYDROBENZENE-1,2-DIOL DEHYDROGENASE"/>
    <property type="match status" value="1"/>
</dbReference>
<evidence type="ECO:0000259" key="4">
    <source>
        <dbReference type="Pfam" id="PF22725"/>
    </source>
</evidence>
<dbReference type="STRING" id="1893.SAMN02787144_104815"/>
<dbReference type="GO" id="GO:0000166">
    <property type="term" value="F:nucleotide binding"/>
    <property type="evidence" value="ECO:0007669"/>
    <property type="project" value="InterPro"/>
</dbReference>
<evidence type="ECO:0000313" key="5">
    <source>
        <dbReference type="EMBL" id="SFY44514.1"/>
    </source>
</evidence>
<dbReference type="EMBL" id="FPJO01000048">
    <property type="protein sequence ID" value="SFY44514.1"/>
    <property type="molecule type" value="Genomic_DNA"/>
</dbReference>
<dbReference type="PANTHER" id="PTHR22604">
    <property type="entry name" value="OXIDOREDUCTASES"/>
    <property type="match status" value="1"/>
</dbReference>
<dbReference type="InterPro" id="IPR055170">
    <property type="entry name" value="GFO_IDH_MocA-like_dom"/>
</dbReference>
<protein>
    <submittedName>
        <fullName evidence="5">Predicted dehydrogenase</fullName>
    </submittedName>
</protein>
<sequence>MKVVKWGVLSTARIGVEHVIPAIRAIPGCEVSAIASRDGRRAEQAAADLAIPRAFGSYEELLDDDTIDCVYIPLPNALHADWAVRALERGRAVLVEKPLACGGDDARRMAEAAGRSGALLAEAFMYRYHEQFKRVLRYVEDGTLGRVRVVRGAINFRLDDGPDIRLRGELGGGALLDVGCYPLDAMCLLFGSAPTRVQATGTRRGDVDDMCAGLLEFEGGGIGLVDCNFELPWLQAPLEVVGEHGTVRLENAYNPGAGDCRGTLLVEGREPESFVVPGMNMYGALVSSFADSVRTGSRPEYSVEASLATAHAIDLMRGALPLTAGAS</sequence>
<proteinExistence type="inferred from homology"/>
<keyword evidence="2" id="KW-0560">Oxidoreductase</keyword>
<accession>A0A1K2FAF3</accession>
<gene>
    <name evidence="5" type="ORF">SAMN02787144_104815</name>
</gene>
<feature type="domain" description="Gfo/Idh/MocA-like oxidoreductase N-terminal" evidence="3">
    <location>
        <begin position="5"/>
        <end position="121"/>
    </location>
</feature>
<evidence type="ECO:0000313" key="6">
    <source>
        <dbReference type="Proteomes" id="UP000181909"/>
    </source>
</evidence>
<organism evidence="5 6">
    <name type="scientific">Streptomyces atratus</name>
    <dbReference type="NCBI Taxonomy" id="1893"/>
    <lineage>
        <taxon>Bacteria</taxon>
        <taxon>Bacillati</taxon>
        <taxon>Actinomycetota</taxon>
        <taxon>Actinomycetes</taxon>
        <taxon>Kitasatosporales</taxon>
        <taxon>Streptomycetaceae</taxon>
        <taxon>Streptomyces</taxon>
    </lineage>
</organism>
<reference evidence="5 6" key="1">
    <citation type="submission" date="2016-11" db="EMBL/GenBank/DDBJ databases">
        <authorList>
            <person name="Jaros S."/>
            <person name="Januszkiewicz K."/>
            <person name="Wedrychowicz H."/>
        </authorList>
    </citation>
    <scope>NUCLEOTIDE SEQUENCE [LARGE SCALE GENOMIC DNA]</scope>
    <source>
        <strain evidence="5 6">OK807</strain>
    </source>
</reference>
<evidence type="ECO:0000256" key="1">
    <source>
        <dbReference type="ARBA" id="ARBA00010928"/>
    </source>
</evidence>
<evidence type="ECO:0000259" key="3">
    <source>
        <dbReference type="Pfam" id="PF01408"/>
    </source>
</evidence>
<dbReference type="GO" id="GO:0016491">
    <property type="term" value="F:oxidoreductase activity"/>
    <property type="evidence" value="ECO:0007669"/>
    <property type="project" value="UniProtKB-KW"/>
</dbReference>